<evidence type="ECO:0000313" key="2">
    <source>
        <dbReference type="Proteomes" id="UP001596135"/>
    </source>
</evidence>
<dbReference type="RefSeq" id="WP_379158519.1">
    <property type="nucleotide sequence ID" value="NZ_JBHSRJ010000009.1"/>
</dbReference>
<keyword evidence="2" id="KW-1185">Reference proteome</keyword>
<comment type="caution">
    <text evidence="1">The sequence shown here is derived from an EMBL/GenBank/DDBJ whole genome shotgun (WGS) entry which is preliminary data.</text>
</comment>
<organism evidence="1 2">
    <name type="scientific">Nocardioides hankookensis</name>
    <dbReference type="NCBI Taxonomy" id="443157"/>
    <lineage>
        <taxon>Bacteria</taxon>
        <taxon>Bacillati</taxon>
        <taxon>Actinomycetota</taxon>
        <taxon>Actinomycetes</taxon>
        <taxon>Propionibacteriales</taxon>
        <taxon>Nocardioidaceae</taxon>
        <taxon>Nocardioides</taxon>
    </lineage>
</organism>
<protein>
    <submittedName>
        <fullName evidence="1">DUF6325 family protein</fullName>
    </submittedName>
</protein>
<dbReference type="EMBL" id="JBHSRJ010000009">
    <property type="protein sequence ID" value="MFC6045391.1"/>
    <property type="molecule type" value="Genomic_DNA"/>
</dbReference>
<sequence length="143" mass="15063">MTELDAGPIDYLAIEIPTQKMNGEGLAALVDLTDRGIIRILDAVVALVDEDGSFTAVELTDVDGDGELDLVVFEGVRSGLLDDDDIAEAAGLIEPGNAVALIVYENTWAEPFVTAMRKNGAEFIASGRIPAETVNEALSALNS</sequence>
<gene>
    <name evidence="1" type="ORF">ACFPYL_20060</name>
</gene>
<proteinExistence type="predicted"/>
<dbReference type="Proteomes" id="UP001596135">
    <property type="component" value="Unassembled WGS sequence"/>
</dbReference>
<accession>A0ABW1LN76</accession>
<evidence type="ECO:0000313" key="1">
    <source>
        <dbReference type="EMBL" id="MFC6045391.1"/>
    </source>
</evidence>
<reference evidence="2" key="1">
    <citation type="journal article" date="2019" name="Int. J. Syst. Evol. Microbiol.">
        <title>The Global Catalogue of Microorganisms (GCM) 10K type strain sequencing project: providing services to taxonomists for standard genome sequencing and annotation.</title>
        <authorList>
            <consortium name="The Broad Institute Genomics Platform"/>
            <consortium name="The Broad Institute Genome Sequencing Center for Infectious Disease"/>
            <person name="Wu L."/>
            <person name="Ma J."/>
        </authorList>
    </citation>
    <scope>NUCLEOTIDE SEQUENCE [LARGE SCALE GENOMIC DNA]</scope>
    <source>
        <strain evidence="2">CCUG 54522</strain>
    </source>
</reference>
<dbReference type="Pfam" id="PF19850">
    <property type="entry name" value="DUF6325"/>
    <property type="match status" value="1"/>
</dbReference>
<name>A0ABW1LN76_9ACTN</name>
<dbReference type="InterPro" id="IPR046288">
    <property type="entry name" value="DUF6325"/>
</dbReference>